<keyword evidence="3" id="KW-1185">Reference proteome</keyword>
<reference evidence="2 3" key="1">
    <citation type="journal article" date="2018" name="Sci. Rep.">
        <title>Comparative analysis of the Pocillopora damicornis genome highlights role of immune system in coral evolution.</title>
        <authorList>
            <person name="Cunning R."/>
            <person name="Bay R.A."/>
            <person name="Gillette P."/>
            <person name="Baker A.C."/>
            <person name="Traylor-Knowles N."/>
        </authorList>
    </citation>
    <scope>NUCLEOTIDE SEQUENCE [LARGE SCALE GENOMIC DNA]</scope>
    <source>
        <strain evidence="2">RSMAS</strain>
        <tissue evidence="2">Whole animal</tissue>
    </source>
</reference>
<dbReference type="AlphaFoldDB" id="A0A3M6T7U2"/>
<dbReference type="GO" id="GO:0007169">
    <property type="term" value="P:cell surface receptor protein tyrosine kinase signaling pathway"/>
    <property type="evidence" value="ECO:0007669"/>
    <property type="project" value="TreeGrafter"/>
</dbReference>
<dbReference type="EMBL" id="RCHS01004151">
    <property type="protein sequence ID" value="RMX37358.1"/>
    <property type="molecule type" value="Genomic_DNA"/>
</dbReference>
<feature type="non-terminal residue" evidence="2">
    <location>
        <position position="61"/>
    </location>
</feature>
<evidence type="ECO:0000313" key="2">
    <source>
        <dbReference type="EMBL" id="RMX37358.1"/>
    </source>
</evidence>
<dbReference type="InterPro" id="IPR050122">
    <property type="entry name" value="RTK"/>
</dbReference>
<proteinExistence type="predicted"/>
<dbReference type="Proteomes" id="UP000275408">
    <property type="component" value="Unassembled WGS sequence"/>
</dbReference>
<protein>
    <recommendedName>
        <fullName evidence="1">Protein kinase domain-containing protein</fullName>
    </recommendedName>
</protein>
<dbReference type="PANTHER" id="PTHR24416">
    <property type="entry name" value="TYROSINE-PROTEIN KINASE RECEPTOR"/>
    <property type="match status" value="1"/>
</dbReference>
<comment type="caution">
    <text evidence="2">The sequence shown here is derived from an EMBL/GenBank/DDBJ whole genome shotgun (WGS) entry which is preliminary data.</text>
</comment>
<name>A0A3M6T7U2_POCDA</name>
<dbReference type="InterPro" id="IPR011009">
    <property type="entry name" value="Kinase-like_dom_sf"/>
</dbReference>
<dbReference type="GO" id="GO:0005886">
    <property type="term" value="C:plasma membrane"/>
    <property type="evidence" value="ECO:0007669"/>
    <property type="project" value="TreeGrafter"/>
</dbReference>
<dbReference type="SUPFAM" id="SSF56112">
    <property type="entry name" value="Protein kinase-like (PK-like)"/>
    <property type="match status" value="1"/>
</dbReference>
<accession>A0A3M6T7U2</accession>
<feature type="domain" description="Protein kinase" evidence="1">
    <location>
        <begin position="1"/>
        <end position="61"/>
    </location>
</feature>
<dbReference type="PROSITE" id="PS50011">
    <property type="entry name" value="PROTEIN_KINASE_DOM"/>
    <property type="match status" value="1"/>
</dbReference>
<evidence type="ECO:0000313" key="3">
    <source>
        <dbReference type="Proteomes" id="UP000275408"/>
    </source>
</evidence>
<dbReference type="Gene3D" id="1.10.510.10">
    <property type="entry name" value="Transferase(Phosphotransferase) domain 1"/>
    <property type="match status" value="1"/>
</dbReference>
<dbReference type="InterPro" id="IPR000719">
    <property type="entry name" value="Prot_kinase_dom"/>
</dbReference>
<evidence type="ECO:0000259" key="1">
    <source>
        <dbReference type="PROSITE" id="PS50011"/>
    </source>
</evidence>
<organism evidence="2 3">
    <name type="scientific">Pocillopora damicornis</name>
    <name type="common">Cauliflower coral</name>
    <name type="synonym">Millepora damicornis</name>
    <dbReference type="NCBI Taxonomy" id="46731"/>
    <lineage>
        <taxon>Eukaryota</taxon>
        <taxon>Metazoa</taxon>
        <taxon>Cnidaria</taxon>
        <taxon>Anthozoa</taxon>
        <taxon>Hexacorallia</taxon>
        <taxon>Scleractinia</taxon>
        <taxon>Astrocoeniina</taxon>
        <taxon>Pocilloporidae</taxon>
        <taxon>Pocillopora</taxon>
    </lineage>
</organism>
<dbReference type="STRING" id="46731.A0A3M6T7U2"/>
<gene>
    <name evidence="2" type="ORF">pdam_00023728</name>
</gene>
<dbReference type="GO" id="GO:0043235">
    <property type="term" value="C:receptor complex"/>
    <property type="evidence" value="ECO:0007669"/>
    <property type="project" value="TreeGrafter"/>
</dbReference>
<dbReference type="GO" id="GO:0004714">
    <property type="term" value="F:transmembrane receptor protein tyrosine kinase activity"/>
    <property type="evidence" value="ECO:0007669"/>
    <property type="project" value="TreeGrafter"/>
</dbReference>
<dbReference type="PANTHER" id="PTHR24416:SF611">
    <property type="entry name" value="TYROSINE-PROTEIN KINASE TRANSMEMBRANE RECEPTOR ROR"/>
    <property type="match status" value="1"/>
</dbReference>
<sequence>MGRLPIKWTAPEILLGELAGLSTLSDVWSYGIVLYEIVTLGKPSYVQSTRLTLRTEMCKCY</sequence>
<dbReference type="Pfam" id="PF07714">
    <property type="entry name" value="PK_Tyr_Ser-Thr"/>
    <property type="match status" value="1"/>
</dbReference>
<dbReference type="InterPro" id="IPR001245">
    <property type="entry name" value="Ser-Thr/Tyr_kinase_cat_dom"/>
</dbReference>
<dbReference type="GO" id="GO:0005524">
    <property type="term" value="F:ATP binding"/>
    <property type="evidence" value="ECO:0007669"/>
    <property type="project" value="InterPro"/>
</dbReference>